<sequence>MKLFQQKAFKIFIVIFGALVIVSVIIAGIGYAKATSIVNSFQKNNKFIFQLSGFENLVSSLEKSKVVTIFCIAHYLGSLYVPDFNSNDENRNMWIKALESKDENSSSDYFPKPGIFRNKNIHLDYLKCVLKDYGFFAKIGFWFKRNHPVKTILEIIDFLQSQLMKHQISGSVLHIIDEKTIKIYNVSFSCCTVGISLGSSKSFEFGSTKDFSNRTFEYIAFIVMNLTSRTFDSPIKE</sequence>
<accession>A0A4Q9L2D4</accession>
<feature type="transmembrane region" description="Helical" evidence="1">
    <location>
        <begin position="12"/>
        <end position="32"/>
    </location>
</feature>
<evidence type="ECO:0000256" key="1">
    <source>
        <dbReference type="SAM" id="Phobius"/>
    </source>
</evidence>
<dbReference type="Proteomes" id="UP000291404">
    <property type="component" value="Unassembled WGS sequence"/>
</dbReference>
<name>A0A4Q9L2D4_9MICR</name>
<evidence type="ECO:0000313" key="3">
    <source>
        <dbReference type="Proteomes" id="UP000291404"/>
    </source>
</evidence>
<reference evidence="2 3" key="1">
    <citation type="submission" date="2017-12" db="EMBL/GenBank/DDBJ databases">
        <authorList>
            <person name="Pombert J.-F."/>
            <person name="Haag K.L."/>
            <person name="Ebert D."/>
        </authorList>
    </citation>
    <scope>NUCLEOTIDE SEQUENCE [LARGE SCALE GENOMIC DNA]</scope>
    <source>
        <strain evidence="2">BE-OM-2</strain>
    </source>
</reference>
<keyword evidence="3" id="KW-1185">Reference proteome</keyword>
<keyword evidence="1" id="KW-0472">Membrane</keyword>
<dbReference type="EMBL" id="PITI01001314">
    <property type="protein sequence ID" value="TBU01558.1"/>
    <property type="molecule type" value="Genomic_DNA"/>
</dbReference>
<comment type="caution">
    <text evidence="2">The sequence shown here is derived from an EMBL/GenBank/DDBJ whole genome shotgun (WGS) entry which is preliminary data.</text>
</comment>
<protein>
    <submittedName>
        <fullName evidence="2">Uncharacterized protein</fullName>
    </submittedName>
</protein>
<evidence type="ECO:0000313" key="2">
    <source>
        <dbReference type="EMBL" id="TBU01558.1"/>
    </source>
</evidence>
<proteinExistence type="predicted"/>
<gene>
    <name evidence="2" type="ORF">CWI36_1314p0010</name>
</gene>
<dbReference type="AlphaFoldDB" id="A0A4Q9L2D4"/>
<keyword evidence="1" id="KW-0812">Transmembrane</keyword>
<organism evidence="2 3">
    <name type="scientific">Hamiltosporidium magnivora</name>
    <dbReference type="NCBI Taxonomy" id="148818"/>
    <lineage>
        <taxon>Eukaryota</taxon>
        <taxon>Fungi</taxon>
        <taxon>Fungi incertae sedis</taxon>
        <taxon>Microsporidia</taxon>
        <taxon>Dubosqiidae</taxon>
        <taxon>Hamiltosporidium</taxon>
    </lineage>
</organism>
<keyword evidence="1" id="KW-1133">Transmembrane helix</keyword>
<dbReference type="VEuPathDB" id="MicrosporidiaDB:CWI39_0712p0010"/>
<dbReference type="VEuPathDB" id="MicrosporidiaDB:CWI36_1314p0010"/>